<dbReference type="Pfam" id="PF03732">
    <property type="entry name" value="Retrotrans_gag"/>
    <property type="match status" value="1"/>
</dbReference>
<dbReference type="InterPro" id="IPR005162">
    <property type="entry name" value="Retrotrans_gag_dom"/>
</dbReference>
<dbReference type="AlphaFoldDB" id="A5BU22"/>
<feature type="region of interest" description="Disordered" evidence="1">
    <location>
        <begin position="79"/>
        <end position="101"/>
    </location>
</feature>
<feature type="compositionally biased region" description="Polar residues" evidence="1">
    <location>
        <begin position="493"/>
        <end position="502"/>
    </location>
</feature>
<proteinExistence type="predicted"/>
<dbReference type="EMBL" id="AM471099">
    <property type="protein sequence ID" value="CAN75002.1"/>
    <property type="molecule type" value="Genomic_DNA"/>
</dbReference>
<organism evidence="3">
    <name type="scientific">Vitis vinifera</name>
    <name type="common">Grape</name>
    <dbReference type="NCBI Taxonomy" id="29760"/>
    <lineage>
        <taxon>Eukaryota</taxon>
        <taxon>Viridiplantae</taxon>
        <taxon>Streptophyta</taxon>
        <taxon>Embryophyta</taxon>
        <taxon>Tracheophyta</taxon>
        <taxon>Spermatophyta</taxon>
        <taxon>Magnoliopsida</taxon>
        <taxon>eudicotyledons</taxon>
        <taxon>Gunneridae</taxon>
        <taxon>Pentapetalae</taxon>
        <taxon>rosids</taxon>
        <taxon>Vitales</taxon>
        <taxon>Vitaceae</taxon>
        <taxon>Viteae</taxon>
        <taxon>Vitis</taxon>
    </lineage>
</organism>
<protein>
    <recommendedName>
        <fullName evidence="2">Retrotransposon gag domain-containing protein</fullName>
    </recommendedName>
</protein>
<feature type="region of interest" description="Disordered" evidence="1">
    <location>
        <begin position="519"/>
        <end position="590"/>
    </location>
</feature>
<sequence length="590" mass="67720">MKKLEPLEADHTKLKANFAGCEISLWLRNHKRMAAKLAFGCEMLCMPNWIRDSGGRLVKCETPHNKELELSLNIMEATPEDQHSHHGHKDNPNAFRSIRDRMHPPRMSAPSCIVPPTKQLAIRPHIVPLLPTFHGMEKGGASIDFMRLKLFPFTLKDKAKIWLNSLRPRSIRTWTDLQAKFIKKFFPTHRTNGLKRQISNFSAKENEKFYECWERYIESINACPHHGFDTWLLVSYFYDGMSSSMKQFLETMCGGDFMSKNPEEAMDFLSYVAEVSRGWDEPNKGEVGKMKSQPNAFNAKAGMYTLNEDVDMKAKFAAMTRRLKELELKKIHEVQVVAETPVQVKSCPICQSNEHLVEEYPTIPTAREMFGDQANVIGQFKPNNNASYGNTYNSSWRNHPNFSWKPRAPQYQQLAQPSQQASSLEQAIVNLSKIVGDFVGDQKSINAQLNQRIDSVENTLNKRMDGMQNDLSQKIDNLQYSISRLTNLNTVQEKSRFPSQRHQNPKGIHEVRDVKALITKRSGKKVELPTSKPHVEKEEEEETEKREEIKGKKKDISEGKEDHDSTVNANPEKVLIKEEMLKKHTSPPFP</sequence>
<name>A5BU22_VITVI</name>
<feature type="domain" description="Retrotransposon gag" evidence="2">
    <location>
        <begin position="149"/>
        <end position="242"/>
    </location>
</feature>
<evidence type="ECO:0000313" key="3">
    <source>
        <dbReference type="EMBL" id="CAN75002.1"/>
    </source>
</evidence>
<evidence type="ECO:0000259" key="2">
    <source>
        <dbReference type="Pfam" id="PF03732"/>
    </source>
</evidence>
<reference evidence="3" key="1">
    <citation type="journal article" date="2007" name="PLoS ONE">
        <title>The first genome sequence of an elite grapevine cultivar (Pinot noir Vitis vinifera L.): coping with a highly heterozygous genome.</title>
        <authorList>
            <person name="Velasco R."/>
            <person name="Zharkikh A."/>
            <person name="Troggio M."/>
            <person name="Cartwright D.A."/>
            <person name="Cestaro A."/>
            <person name="Pruss D."/>
            <person name="Pindo M."/>
            <person name="FitzGerald L.M."/>
            <person name="Vezzulli S."/>
            <person name="Reid J."/>
            <person name="Malacarne G."/>
            <person name="Iliev D."/>
            <person name="Coppola G."/>
            <person name="Wardell B."/>
            <person name="Micheletti D."/>
            <person name="Macalma T."/>
            <person name="Facci M."/>
            <person name="Mitchell J.T."/>
            <person name="Perazzolli M."/>
            <person name="Eldredge G."/>
            <person name="Gatto P."/>
            <person name="Oyzerski R."/>
            <person name="Moretto M."/>
            <person name="Gutin N."/>
            <person name="Stefanini M."/>
            <person name="Chen Y."/>
            <person name="Segala C."/>
            <person name="Davenport C."/>
            <person name="Dematte L."/>
            <person name="Mraz A."/>
            <person name="Battilana J."/>
            <person name="Stormo K."/>
            <person name="Costa F."/>
            <person name="Tao Q."/>
            <person name="Si-Ammour A."/>
            <person name="Harkins T."/>
            <person name="Lackey A."/>
            <person name="Perbost C."/>
            <person name="Taillon B."/>
            <person name="Stella A."/>
            <person name="Solovyev V."/>
            <person name="Fawcett J.A."/>
            <person name="Sterck L."/>
            <person name="Vandepoele K."/>
            <person name="Grando S.M."/>
            <person name="Toppo S."/>
            <person name="Moser C."/>
            <person name="Lanchbury J."/>
            <person name="Bogden R."/>
            <person name="Skolnick M."/>
            <person name="Sgaramella V."/>
            <person name="Bhatnagar S.K."/>
            <person name="Fontana P."/>
            <person name="Gutin A."/>
            <person name="Van de Peer Y."/>
            <person name="Salamini F."/>
            <person name="Viola R."/>
        </authorList>
    </citation>
    <scope>NUCLEOTIDE SEQUENCE</scope>
</reference>
<evidence type="ECO:0000256" key="1">
    <source>
        <dbReference type="SAM" id="MobiDB-lite"/>
    </source>
</evidence>
<feature type="region of interest" description="Disordered" evidence="1">
    <location>
        <begin position="493"/>
        <end position="512"/>
    </location>
</feature>
<accession>A5BU22</accession>
<dbReference type="PANTHER" id="PTHR33223">
    <property type="entry name" value="CCHC-TYPE DOMAIN-CONTAINING PROTEIN"/>
    <property type="match status" value="1"/>
</dbReference>
<feature type="compositionally biased region" description="Basic and acidic residues" evidence="1">
    <location>
        <begin position="533"/>
        <end position="565"/>
    </location>
</feature>
<dbReference type="PANTHER" id="PTHR33223:SF11">
    <property type="entry name" value="ELEMENT PROTEIN, PUTATIVE-RELATED"/>
    <property type="match status" value="1"/>
</dbReference>
<gene>
    <name evidence="3" type="ORF">VITISV_014928</name>
</gene>